<proteinExistence type="predicted"/>
<dbReference type="EMBL" id="JARIHO010000004">
    <property type="protein sequence ID" value="KAJ7362304.1"/>
    <property type="molecule type" value="Genomic_DNA"/>
</dbReference>
<dbReference type="AlphaFoldDB" id="A0AAD7ALG9"/>
<gene>
    <name evidence="1" type="ORF">DFH08DRAFT_321870</name>
</gene>
<evidence type="ECO:0008006" key="3">
    <source>
        <dbReference type="Google" id="ProtNLM"/>
    </source>
</evidence>
<evidence type="ECO:0000313" key="1">
    <source>
        <dbReference type="EMBL" id="KAJ7362304.1"/>
    </source>
</evidence>
<organism evidence="1 2">
    <name type="scientific">Mycena albidolilacea</name>
    <dbReference type="NCBI Taxonomy" id="1033008"/>
    <lineage>
        <taxon>Eukaryota</taxon>
        <taxon>Fungi</taxon>
        <taxon>Dikarya</taxon>
        <taxon>Basidiomycota</taxon>
        <taxon>Agaricomycotina</taxon>
        <taxon>Agaricomycetes</taxon>
        <taxon>Agaricomycetidae</taxon>
        <taxon>Agaricales</taxon>
        <taxon>Marasmiineae</taxon>
        <taxon>Mycenaceae</taxon>
        <taxon>Mycena</taxon>
    </lineage>
</organism>
<reference evidence="1" key="1">
    <citation type="submission" date="2023-03" db="EMBL/GenBank/DDBJ databases">
        <title>Massive genome expansion in bonnet fungi (Mycena s.s.) driven by repeated elements and novel gene families across ecological guilds.</title>
        <authorList>
            <consortium name="Lawrence Berkeley National Laboratory"/>
            <person name="Harder C.B."/>
            <person name="Miyauchi S."/>
            <person name="Viragh M."/>
            <person name="Kuo A."/>
            <person name="Thoen E."/>
            <person name="Andreopoulos B."/>
            <person name="Lu D."/>
            <person name="Skrede I."/>
            <person name="Drula E."/>
            <person name="Henrissat B."/>
            <person name="Morin E."/>
            <person name="Kohler A."/>
            <person name="Barry K."/>
            <person name="LaButti K."/>
            <person name="Morin E."/>
            <person name="Salamov A."/>
            <person name="Lipzen A."/>
            <person name="Mereny Z."/>
            <person name="Hegedus B."/>
            <person name="Baldrian P."/>
            <person name="Stursova M."/>
            <person name="Weitz H."/>
            <person name="Taylor A."/>
            <person name="Grigoriev I.V."/>
            <person name="Nagy L.G."/>
            <person name="Martin F."/>
            <person name="Kauserud H."/>
        </authorList>
    </citation>
    <scope>NUCLEOTIDE SEQUENCE</scope>
    <source>
        <strain evidence="1">CBHHK002</strain>
    </source>
</reference>
<dbReference type="SUPFAM" id="SSF52047">
    <property type="entry name" value="RNI-like"/>
    <property type="match status" value="1"/>
</dbReference>
<sequence length="445" mass="49824">MSPPESSPIQIIPPEILCHIFTLTVPPLNATSAYVHVARRVDSSQSWTPREPWVLGQVCSYWRSQALALPTLWSSISFSTSPWPRELSLCHTQLARSGTAPLDLLIRFTVEGPYRDRTEVDKFMAKLVSLNARWRSLHLEFTYHYRTPPSFFTSLGPNPLPLLEEVVLGGVGIYIGDKQKFFENVPALRRVVLSDLGVMSADGVGSNQKIPLPWRHITTYKATYLHADKLLQNLAAAVNLVECDITFTRGGPSYEDTLWRDVLTLPRLRRLVISHPVFLNCLAAPALKSLYIIGPVEHVLPFLRRSGCTETLSALTLTQYTVPAPELIGLLHDTPGLRALALDLDLAPVEVVAALMAPQRLCPKLKSLSWADFDDKLERDAFADMVTSRCTGAVPEVCRLRSIAIYSGRRRMKSAGWRLRLIPNLDVLTVTAKKGRPAVKQWRDY</sequence>
<name>A0AAD7ALG9_9AGAR</name>
<protein>
    <recommendedName>
        <fullName evidence="3">F-box domain-containing protein</fullName>
    </recommendedName>
</protein>
<evidence type="ECO:0000313" key="2">
    <source>
        <dbReference type="Proteomes" id="UP001218218"/>
    </source>
</evidence>
<dbReference type="Proteomes" id="UP001218218">
    <property type="component" value="Unassembled WGS sequence"/>
</dbReference>
<keyword evidence="2" id="KW-1185">Reference proteome</keyword>
<comment type="caution">
    <text evidence="1">The sequence shown here is derived from an EMBL/GenBank/DDBJ whole genome shotgun (WGS) entry which is preliminary data.</text>
</comment>
<accession>A0AAD7ALG9</accession>